<evidence type="ECO:0000313" key="1">
    <source>
        <dbReference type="EMBL" id="ARF08369.1"/>
    </source>
</evidence>
<accession>A0A1V0S9K3</accession>
<reference evidence="1" key="1">
    <citation type="journal article" date="2017" name="Science">
        <title>Giant viruses with an expanded complement of translation system components.</title>
        <authorList>
            <person name="Schulz F."/>
            <person name="Yutin N."/>
            <person name="Ivanova N.N."/>
            <person name="Ortega D.R."/>
            <person name="Lee T.K."/>
            <person name="Vierheilig J."/>
            <person name="Daims H."/>
            <person name="Horn M."/>
            <person name="Wagner M."/>
            <person name="Jensen G.J."/>
            <person name="Kyrpides N.C."/>
            <person name="Koonin E.V."/>
            <person name="Woyke T."/>
        </authorList>
    </citation>
    <scope>NUCLEOTIDE SEQUENCE</scope>
    <source>
        <strain evidence="1">CTV1</strain>
    </source>
</reference>
<dbReference type="EMBL" id="KY684083">
    <property type="protein sequence ID" value="ARF08369.1"/>
    <property type="molecule type" value="Genomic_DNA"/>
</dbReference>
<name>A0A1V0S9K3_9VIRU</name>
<proteinExistence type="predicted"/>
<organism evidence="1">
    <name type="scientific">Catovirus CTV1</name>
    <dbReference type="NCBI Taxonomy" id="1977631"/>
    <lineage>
        <taxon>Viruses</taxon>
        <taxon>Varidnaviria</taxon>
        <taxon>Bamfordvirae</taxon>
        <taxon>Nucleocytoviricota</taxon>
        <taxon>Megaviricetes</taxon>
        <taxon>Imitervirales</taxon>
        <taxon>Mimiviridae</taxon>
        <taxon>Klosneuvirinae</taxon>
        <taxon>Catovirus</taxon>
    </lineage>
</organism>
<protein>
    <submittedName>
        <fullName evidence="1">Uncharacterized protein</fullName>
    </submittedName>
</protein>
<gene>
    <name evidence="1" type="ORF">Catovirus_1_419</name>
</gene>
<sequence length="90" mass="10514">MHPDRLYYINKKLYDKTPFGLKEINGNDSESKMLKMLIANNANDSLINDFVNNMFINPKYLMENILKNNLKAKQLFNEANISFDLLKSLI</sequence>